<comment type="caution">
    <text evidence="2">The sequence shown here is derived from an EMBL/GenBank/DDBJ whole genome shotgun (WGS) entry which is preliminary data.</text>
</comment>
<organism evidence="2 3">
    <name type="scientific">Nephila pilipes</name>
    <name type="common">Giant wood spider</name>
    <name type="synonym">Nephila maculata</name>
    <dbReference type="NCBI Taxonomy" id="299642"/>
    <lineage>
        <taxon>Eukaryota</taxon>
        <taxon>Metazoa</taxon>
        <taxon>Ecdysozoa</taxon>
        <taxon>Arthropoda</taxon>
        <taxon>Chelicerata</taxon>
        <taxon>Arachnida</taxon>
        <taxon>Araneae</taxon>
        <taxon>Araneomorphae</taxon>
        <taxon>Entelegynae</taxon>
        <taxon>Araneoidea</taxon>
        <taxon>Nephilidae</taxon>
        <taxon>Nephila</taxon>
    </lineage>
</organism>
<keyword evidence="3" id="KW-1185">Reference proteome</keyword>
<dbReference type="AlphaFoldDB" id="A0A8X6QYR6"/>
<sequence>MMELVRARASTPTRPWPAWRCAGSGGCAVAVSSAHIMDAVTIIAPGRILGPCDEPGGPSGHTIHHQTPHGAGARVRRRSERRRRRSREGCGLWSAHC</sequence>
<dbReference type="EMBL" id="BMAW01132837">
    <property type="protein sequence ID" value="GFU45195.1"/>
    <property type="molecule type" value="Genomic_DNA"/>
</dbReference>
<protein>
    <submittedName>
        <fullName evidence="2">Uncharacterized protein</fullName>
    </submittedName>
</protein>
<gene>
    <name evidence="2" type="ORF">NPIL_472751</name>
</gene>
<evidence type="ECO:0000313" key="2">
    <source>
        <dbReference type="EMBL" id="GFU45195.1"/>
    </source>
</evidence>
<dbReference type="Proteomes" id="UP000887013">
    <property type="component" value="Unassembled WGS sequence"/>
</dbReference>
<feature type="compositionally biased region" description="Basic residues" evidence="1">
    <location>
        <begin position="74"/>
        <end position="86"/>
    </location>
</feature>
<reference evidence="2" key="1">
    <citation type="submission" date="2020-08" db="EMBL/GenBank/DDBJ databases">
        <title>Multicomponent nature underlies the extraordinary mechanical properties of spider dragline silk.</title>
        <authorList>
            <person name="Kono N."/>
            <person name="Nakamura H."/>
            <person name="Mori M."/>
            <person name="Yoshida Y."/>
            <person name="Ohtoshi R."/>
            <person name="Malay A.D."/>
            <person name="Moran D.A.P."/>
            <person name="Tomita M."/>
            <person name="Numata K."/>
            <person name="Arakawa K."/>
        </authorList>
    </citation>
    <scope>NUCLEOTIDE SEQUENCE</scope>
</reference>
<proteinExistence type="predicted"/>
<accession>A0A8X6QYR6</accession>
<name>A0A8X6QYR6_NEPPI</name>
<evidence type="ECO:0000313" key="3">
    <source>
        <dbReference type="Proteomes" id="UP000887013"/>
    </source>
</evidence>
<feature type="region of interest" description="Disordered" evidence="1">
    <location>
        <begin position="51"/>
        <end position="97"/>
    </location>
</feature>
<evidence type="ECO:0000256" key="1">
    <source>
        <dbReference type="SAM" id="MobiDB-lite"/>
    </source>
</evidence>